<dbReference type="Gene3D" id="1.20.920.10">
    <property type="entry name" value="Bromodomain-like"/>
    <property type="match status" value="1"/>
</dbReference>
<reference evidence="4" key="1">
    <citation type="journal article" date="2013" name="Genome Biol.">
        <title>Reference genomes and transcriptomes of Nicotiana sylvestris and Nicotiana tomentosiformis.</title>
        <authorList>
            <person name="Sierro N."/>
            <person name="Battey J.N."/>
            <person name="Ouadi S."/>
            <person name="Bovet L."/>
            <person name="Goepfert S."/>
            <person name="Bakaher N."/>
            <person name="Peitsch M.C."/>
            <person name="Ivanov N.V."/>
        </authorList>
    </citation>
    <scope>NUCLEOTIDE SEQUENCE [LARGE SCALE GENOMIC DNA]</scope>
</reference>
<dbReference type="InterPro" id="IPR036427">
    <property type="entry name" value="Bromodomain-like_sf"/>
</dbReference>
<evidence type="ECO:0000259" key="3">
    <source>
        <dbReference type="PROSITE" id="PS50014"/>
    </source>
</evidence>
<dbReference type="InterPro" id="IPR001487">
    <property type="entry name" value="Bromodomain"/>
</dbReference>
<dbReference type="Pfam" id="PF00439">
    <property type="entry name" value="Bromodomain"/>
    <property type="match status" value="1"/>
</dbReference>
<evidence type="ECO:0000256" key="2">
    <source>
        <dbReference type="PROSITE-ProRule" id="PRU00035"/>
    </source>
</evidence>
<dbReference type="PANTHER" id="PTHR37888:SF11">
    <property type="entry name" value="DNA-BINDING BROMODOMAIN-CONTAINING PROTEIN"/>
    <property type="match status" value="1"/>
</dbReference>
<feature type="domain" description="Bromo" evidence="3">
    <location>
        <begin position="153"/>
        <end position="224"/>
    </location>
</feature>
<keyword evidence="4" id="KW-1185">Reference proteome</keyword>
<evidence type="ECO:0000313" key="4">
    <source>
        <dbReference type="Proteomes" id="UP000189701"/>
    </source>
</evidence>
<accession>A0A1U7XPF6</accession>
<dbReference type="PROSITE" id="PS50014">
    <property type="entry name" value="BROMODOMAIN_2"/>
    <property type="match status" value="1"/>
</dbReference>
<sequence length="325" mass="39015">MEKLQDDLWLACSVQRHGLNNWEMVAVEFSDAVFHRRRCILDLSPIECQVMYQDLRDRFMNVHQMDYKEDDESVLVKFMVDILTKAYIVALREDVKLRTASIQKNYLLLFQLEAEERIELKEEEDGDKSNKMEEIQRKSNIDEGLRKILDLLRSHKHCCLFESRLRSQGNQDYTEQIRQHMDLQIIQSKLEQDVYSNFEIAFFRDLLLMFNNAIVYYPKETIQHVAALELRDIVRREMNAKPLFRRDIVCGLPAEGNTMLVKEMAEKRMRKRYKMRARETDESVRRSARVRSRGWEIKNDPDYDYYDCRGPRRSRRIRGNINKKD</sequence>
<evidence type="ECO:0000313" key="5">
    <source>
        <dbReference type="RefSeq" id="XP_009791516.1"/>
    </source>
</evidence>
<evidence type="ECO:0000256" key="1">
    <source>
        <dbReference type="ARBA" id="ARBA00023117"/>
    </source>
</evidence>
<gene>
    <name evidence="5" type="primary">LOC104238751</name>
</gene>
<organism evidence="4 5">
    <name type="scientific">Nicotiana sylvestris</name>
    <name type="common">Wood tobacco</name>
    <name type="synonym">South American tobacco</name>
    <dbReference type="NCBI Taxonomy" id="4096"/>
    <lineage>
        <taxon>Eukaryota</taxon>
        <taxon>Viridiplantae</taxon>
        <taxon>Streptophyta</taxon>
        <taxon>Embryophyta</taxon>
        <taxon>Tracheophyta</taxon>
        <taxon>Spermatophyta</taxon>
        <taxon>Magnoliopsida</taxon>
        <taxon>eudicotyledons</taxon>
        <taxon>Gunneridae</taxon>
        <taxon>Pentapetalae</taxon>
        <taxon>asterids</taxon>
        <taxon>lamiids</taxon>
        <taxon>Solanales</taxon>
        <taxon>Solanaceae</taxon>
        <taxon>Nicotianoideae</taxon>
        <taxon>Nicotianeae</taxon>
        <taxon>Nicotiana</taxon>
    </lineage>
</organism>
<dbReference type="RefSeq" id="XP_009791516.1">
    <property type="nucleotide sequence ID" value="XM_009793214.1"/>
</dbReference>
<proteinExistence type="predicted"/>
<dbReference type="SUPFAM" id="SSF47370">
    <property type="entry name" value="Bromodomain"/>
    <property type="match status" value="1"/>
</dbReference>
<dbReference type="CDD" id="cd04369">
    <property type="entry name" value="Bromodomain"/>
    <property type="match status" value="1"/>
</dbReference>
<dbReference type="Proteomes" id="UP000189701">
    <property type="component" value="Unplaced"/>
</dbReference>
<dbReference type="SMART" id="SM00297">
    <property type="entry name" value="BROMO"/>
    <property type="match status" value="1"/>
</dbReference>
<name>A0A1U7XPF6_NICSY</name>
<dbReference type="eggNOG" id="ENOG502R5BP">
    <property type="taxonomic scope" value="Eukaryota"/>
</dbReference>
<dbReference type="PANTHER" id="PTHR37888">
    <property type="entry name" value="DNA-BINDING BROMODOMAIN-CONTAINING PROTEIN"/>
    <property type="match status" value="1"/>
</dbReference>
<protein>
    <submittedName>
        <fullName evidence="5">Uncharacterized protein LOC104238751</fullName>
    </submittedName>
</protein>
<keyword evidence="1 2" id="KW-0103">Bromodomain</keyword>
<dbReference type="AlphaFoldDB" id="A0A1U7XPF6"/>
<reference evidence="5" key="2">
    <citation type="submission" date="2025-08" db="UniProtKB">
        <authorList>
            <consortium name="RefSeq"/>
        </authorList>
    </citation>
    <scope>IDENTIFICATION</scope>
    <source>
        <tissue evidence="5">Leaf</tissue>
    </source>
</reference>